<organism evidence="1 2">
    <name type="scientific">Lactuca sativa</name>
    <name type="common">Garden lettuce</name>
    <dbReference type="NCBI Taxonomy" id="4236"/>
    <lineage>
        <taxon>Eukaryota</taxon>
        <taxon>Viridiplantae</taxon>
        <taxon>Streptophyta</taxon>
        <taxon>Embryophyta</taxon>
        <taxon>Tracheophyta</taxon>
        <taxon>Spermatophyta</taxon>
        <taxon>Magnoliopsida</taxon>
        <taxon>eudicotyledons</taxon>
        <taxon>Gunneridae</taxon>
        <taxon>Pentapetalae</taxon>
        <taxon>asterids</taxon>
        <taxon>campanulids</taxon>
        <taxon>Asterales</taxon>
        <taxon>Asteraceae</taxon>
        <taxon>Cichorioideae</taxon>
        <taxon>Cichorieae</taxon>
        <taxon>Lactucinae</taxon>
        <taxon>Lactuca</taxon>
    </lineage>
</organism>
<evidence type="ECO:0000313" key="1">
    <source>
        <dbReference type="EMBL" id="KAJ0186540.1"/>
    </source>
</evidence>
<comment type="caution">
    <text evidence="1">The sequence shown here is derived from an EMBL/GenBank/DDBJ whole genome shotgun (WGS) entry which is preliminary data.</text>
</comment>
<dbReference type="AlphaFoldDB" id="A0A9R1UGD2"/>
<gene>
    <name evidence="1" type="ORF">LSAT_V11C900481950</name>
</gene>
<keyword evidence="2" id="KW-1185">Reference proteome</keyword>
<accession>A0A9R1UGD2</accession>
<sequence length="169" mass="19113">MPMSPEETRLGYLFEDWLDTSVDDDEKKKRVIEKMRVCITKNAIDDAMEKLLARGGTIGNIRASKIRAYDVVQRKLVSVFKPSKLITGYIGPQVVHLLAIKGVGSISDDASYTTLDLFDIYLDFKHVLLVCKAQVIRLSSCQCEQRVRKRAKSKAITREHGSIIPKDKD</sequence>
<dbReference type="EMBL" id="NBSK02000009">
    <property type="protein sequence ID" value="KAJ0186540.1"/>
    <property type="molecule type" value="Genomic_DNA"/>
</dbReference>
<evidence type="ECO:0000313" key="2">
    <source>
        <dbReference type="Proteomes" id="UP000235145"/>
    </source>
</evidence>
<proteinExistence type="predicted"/>
<dbReference type="Proteomes" id="UP000235145">
    <property type="component" value="Unassembled WGS sequence"/>
</dbReference>
<name>A0A9R1UGD2_LACSA</name>
<protein>
    <submittedName>
        <fullName evidence="1">Uncharacterized protein</fullName>
    </submittedName>
</protein>
<reference evidence="1 2" key="1">
    <citation type="journal article" date="2017" name="Nat. Commun.">
        <title>Genome assembly with in vitro proximity ligation data and whole-genome triplication in lettuce.</title>
        <authorList>
            <person name="Reyes-Chin-Wo S."/>
            <person name="Wang Z."/>
            <person name="Yang X."/>
            <person name="Kozik A."/>
            <person name="Arikit S."/>
            <person name="Song C."/>
            <person name="Xia L."/>
            <person name="Froenicke L."/>
            <person name="Lavelle D.O."/>
            <person name="Truco M.J."/>
            <person name="Xia R."/>
            <person name="Zhu S."/>
            <person name="Xu C."/>
            <person name="Xu H."/>
            <person name="Xu X."/>
            <person name="Cox K."/>
            <person name="Korf I."/>
            <person name="Meyers B.C."/>
            <person name="Michelmore R.W."/>
        </authorList>
    </citation>
    <scope>NUCLEOTIDE SEQUENCE [LARGE SCALE GENOMIC DNA]</scope>
    <source>
        <strain evidence="2">cv. Salinas</strain>
        <tissue evidence="1">Seedlings</tissue>
    </source>
</reference>